<dbReference type="GO" id="GO:0005634">
    <property type="term" value="C:nucleus"/>
    <property type="evidence" value="ECO:0007669"/>
    <property type="project" value="TreeGrafter"/>
</dbReference>
<evidence type="ECO:0000313" key="9">
    <source>
        <dbReference type="Proteomes" id="UP000054248"/>
    </source>
</evidence>
<keyword evidence="3" id="KW-0645">Protease</keyword>
<evidence type="ECO:0000256" key="1">
    <source>
        <dbReference type="ARBA" id="ARBA00005234"/>
    </source>
</evidence>
<keyword evidence="2" id="KW-0597">Phosphoprotein</keyword>
<evidence type="ECO:0000256" key="2">
    <source>
        <dbReference type="ARBA" id="ARBA00022553"/>
    </source>
</evidence>
<dbReference type="GO" id="GO:0016926">
    <property type="term" value="P:protein desumoylation"/>
    <property type="evidence" value="ECO:0007669"/>
    <property type="project" value="TreeGrafter"/>
</dbReference>
<name>A0A0C3Q7W0_9AGAM</name>
<evidence type="ECO:0000259" key="7">
    <source>
        <dbReference type="PROSITE" id="PS50600"/>
    </source>
</evidence>
<dbReference type="Gene3D" id="3.40.395.10">
    <property type="entry name" value="Adenoviral Proteinase, Chain A"/>
    <property type="match status" value="1"/>
</dbReference>
<organism evidence="8 9">
    <name type="scientific">Tulasnella calospora MUT 4182</name>
    <dbReference type="NCBI Taxonomy" id="1051891"/>
    <lineage>
        <taxon>Eukaryota</taxon>
        <taxon>Fungi</taxon>
        <taxon>Dikarya</taxon>
        <taxon>Basidiomycota</taxon>
        <taxon>Agaricomycotina</taxon>
        <taxon>Agaricomycetes</taxon>
        <taxon>Cantharellales</taxon>
        <taxon>Tulasnellaceae</taxon>
        <taxon>Tulasnella</taxon>
    </lineage>
</organism>
<dbReference type="OrthoDB" id="442460at2759"/>
<proteinExistence type="inferred from homology"/>
<keyword evidence="6" id="KW-0472">Membrane</keyword>
<evidence type="ECO:0000313" key="8">
    <source>
        <dbReference type="EMBL" id="KIO19714.1"/>
    </source>
</evidence>
<sequence length="127" mass="15017">LFSYPPVNITRGDLCRLEPDEFLNDTLIEFGLKLWQNDLKEKNPHLADDIWVFNSFFYKKLSNRYAFDLLGIIIIITISRNFVERSRDTKASKNGRPRWTFSGRSLLLCRLTKSMAYQVLWRLVLTL</sequence>
<dbReference type="GO" id="GO:0070139">
    <property type="term" value="F:SUMO-specific endopeptidase activity"/>
    <property type="evidence" value="ECO:0007669"/>
    <property type="project" value="TreeGrafter"/>
</dbReference>
<comment type="similarity">
    <text evidence="1">Belongs to the peptidase C48 family.</text>
</comment>
<keyword evidence="5" id="KW-0378">Hydrolase</keyword>
<evidence type="ECO:0000256" key="3">
    <source>
        <dbReference type="ARBA" id="ARBA00022670"/>
    </source>
</evidence>
<dbReference type="AlphaFoldDB" id="A0A0C3Q7W0"/>
<dbReference type="PROSITE" id="PS50600">
    <property type="entry name" value="ULP_PROTEASE"/>
    <property type="match status" value="1"/>
</dbReference>
<evidence type="ECO:0000256" key="6">
    <source>
        <dbReference type="SAM" id="Phobius"/>
    </source>
</evidence>
<dbReference type="InterPro" id="IPR003653">
    <property type="entry name" value="Peptidase_C48_C"/>
</dbReference>
<dbReference type="SUPFAM" id="SSF54001">
    <property type="entry name" value="Cysteine proteinases"/>
    <property type="match status" value="1"/>
</dbReference>
<dbReference type="PANTHER" id="PTHR46896">
    <property type="entry name" value="SENTRIN-SPECIFIC PROTEASE"/>
    <property type="match status" value="1"/>
</dbReference>
<evidence type="ECO:0000256" key="5">
    <source>
        <dbReference type="ARBA" id="ARBA00022801"/>
    </source>
</evidence>
<dbReference type="PANTHER" id="PTHR46896:SF3">
    <property type="entry name" value="FI06413P-RELATED"/>
    <property type="match status" value="1"/>
</dbReference>
<feature type="transmembrane region" description="Helical" evidence="6">
    <location>
        <begin position="65"/>
        <end position="83"/>
    </location>
</feature>
<dbReference type="Pfam" id="PF02902">
    <property type="entry name" value="Peptidase_C48"/>
    <property type="match status" value="1"/>
</dbReference>
<keyword evidence="6" id="KW-1133">Transmembrane helix</keyword>
<keyword evidence="6" id="KW-0812">Transmembrane</keyword>
<dbReference type="Proteomes" id="UP000054248">
    <property type="component" value="Unassembled WGS sequence"/>
</dbReference>
<feature type="non-terminal residue" evidence="8">
    <location>
        <position position="1"/>
    </location>
</feature>
<dbReference type="HOGENOM" id="CLU_1972093_0_0_1"/>
<protein>
    <recommendedName>
        <fullName evidence="7">Ubiquitin-like protease family profile domain-containing protein</fullName>
    </recommendedName>
</protein>
<feature type="domain" description="Ubiquitin-like protease family profile" evidence="7">
    <location>
        <begin position="7"/>
        <end position="127"/>
    </location>
</feature>
<reference evidence="9" key="2">
    <citation type="submission" date="2015-01" db="EMBL/GenBank/DDBJ databases">
        <title>Evolutionary Origins and Diversification of the Mycorrhizal Mutualists.</title>
        <authorList>
            <consortium name="DOE Joint Genome Institute"/>
            <consortium name="Mycorrhizal Genomics Consortium"/>
            <person name="Kohler A."/>
            <person name="Kuo A."/>
            <person name="Nagy L.G."/>
            <person name="Floudas D."/>
            <person name="Copeland A."/>
            <person name="Barry K.W."/>
            <person name="Cichocki N."/>
            <person name="Veneault-Fourrey C."/>
            <person name="LaButti K."/>
            <person name="Lindquist E.A."/>
            <person name="Lipzen A."/>
            <person name="Lundell T."/>
            <person name="Morin E."/>
            <person name="Murat C."/>
            <person name="Riley R."/>
            <person name="Ohm R."/>
            <person name="Sun H."/>
            <person name="Tunlid A."/>
            <person name="Henrissat B."/>
            <person name="Grigoriev I.V."/>
            <person name="Hibbett D.S."/>
            <person name="Martin F."/>
        </authorList>
    </citation>
    <scope>NUCLEOTIDE SEQUENCE [LARGE SCALE GENOMIC DNA]</scope>
    <source>
        <strain evidence="9">MUT 4182</strain>
    </source>
</reference>
<accession>A0A0C3Q7W0</accession>
<dbReference type="STRING" id="1051891.A0A0C3Q7W0"/>
<dbReference type="InterPro" id="IPR051947">
    <property type="entry name" value="Sentrin-specific_protease"/>
</dbReference>
<dbReference type="GO" id="GO:0006508">
    <property type="term" value="P:proteolysis"/>
    <property type="evidence" value="ECO:0007669"/>
    <property type="project" value="UniProtKB-KW"/>
</dbReference>
<dbReference type="GO" id="GO:0005737">
    <property type="term" value="C:cytoplasm"/>
    <property type="evidence" value="ECO:0007669"/>
    <property type="project" value="TreeGrafter"/>
</dbReference>
<reference evidence="8 9" key="1">
    <citation type="submission" date="2014-04" db="EMBL/GenBank/DDBJ databases">
        <authorList>
            <consortium name="DOE Joint Genome Institute"/>
            <person name="Kuo A."/>
            <person name="Girlanda M."/>
            <person name="Perotto S."/>
            <person name="Kohler A."/>
            <person name="Nagy L.G."/>
            <person name="Floudas D."/>
            <person name="Copeland A."/>
            <person name="Barry K.W."/>
            <person name="Cichocki N."/>
            <person name="Veneault-Fourrey C."/>
            <person name="LaButti K."/>
            <person name="Lindquist E.A."/>
            <person name="Lipzen A."/>
            <person name="Lundell T."/>
            <person name="Morin E."/>
            <person name="Murat C."/>
            <person name="Sun H."/>
            <person name="Tunlid A."/>
            <person name="Henrissat B."/>
            <person name="Grigoriev I.V."/>
            <person name="Hibbett D.S."/>
            <person name="Martin F."/>
            <person name="Nordberg H.P."/>
            <person name="Cantor M.N."/>
            <person name="Hua S.X."/>
        </authorList>
    </citation>
    <scope>NUCLEOTIDE SEQUENCE [LARGE SCALE GENOMIC DNA]</scope>
    <source>
        <strain evidence="8 9">MUT 4182</strain>
    </source>
</reference>
<dbReference type="EMBL" id="KN823207">
    <property type="protein sequence ID" value="KIO19714.1"/>
    <property type="molecule type" value="Genomic_DNA"/>
</dbReference>
<keyword evidence="4" id="KW-0833">Ubl conjugation pathway</keyword>
<dbReference type="InterPro" id="IPR038765">
    <property type="entry name" value="Papain-like_cys_pep_sf"/>
</dbReference>
<keyword evidence="9" id="KW-1185">Reference proteome</keyword>
<evidence type="ECO:0000256" key="4">
    <source>
        <dbReference type="ARBA" id="ARBA00022786"/>
    </source>
</evidence>
<gene>
    <name evidence="8" type="ORF">M407DRAFT_82454</name>
</gene>